<dbReference type="RefSeq" id="WP_004967720.1">
    <property type="nucleotide sequence ID" value="NZ_AOLP01000002.1"/>
</dbReference>
<dbReference type="EMBL" id="AOLP01000002">
    <property type="protein sequence ID" value="EMA08023.1"/>
    <property type="molecule type" value="Genomic_DNA"/>
</dbReference>
<evidence type="ECO:0000313" key="5">
    <source>
        <dbReference type="Proteomes" id="UP000011553"/>
    </source>
</evidence>
<dbReference type="PANTHER" id="PTHR34236">
    <property type="entry name" value="DIMETHYL SULFOXIDE REDUCTASE TRANSCRIPTIONAL ACTIVATOR"/>
    <property type="match status" value="1"/>
</dbReference>
<proteinExistence type="predicted"/>
<organism evidence="4 5">
    <name type="scientific">Haloferax denitrificans ATCC 35960</name>
    <dbReference type="NCBI Taxonomy" id="662478"/>
    <lineage>
        <taxon>Archaea</taxon>
        <taxon>Methanobacteriati</taxon>
        <taxon>Methanobacteriota</taxon>
        <taxon>Stenosarchaea group</taxon>
        <taxon>Halobacteria</taxon>
        <taxon>Halobacteriales</taxon>
        <taxon>Haloferacaceae</taxon>
        <taxon>Haloferax</taxon>
    </lineage>
</organism>
<reference evidence="4 5" key="1">
    <citation type="journal article" date="2014" name="PLoS Genet.">
        <title>Phylogenetically driven sequencing of extremely halophilic archaea reveals strategies for static and dynamic osmo-response.</title>
        <authorList>
            <person name="Becker E.A."/>
            <person name="Seitzer P.M."/>
            <person name="Tritt A."/>
            <person name="Larsen D."/>
            <person name="Krusor M."/>
            <person name="Yao A.I."/>
            <person name="Wu D."/>
            <person name="Madern D."/>
            <person name="Eisen J.A."/>
            <person name="Darling A.E."/>
            <person name="Facciotti M.T."/>
        </authorList>
    </citation>
    <scope>NUCLEOTIDE SEQUENCE [LARGE SCALE GENOMIC DNA]</scope>
    <source>
        <strain evidence="4 5">ATCC 35960</strain>
    </source>
</reference>
<sequence>MPYVQLTITVPESVWISEISRAYPNTRFRVLAATANATTGVARIEILDEDPNTVCDEFRKYDSVTDLTVFETTPEMCCIQVETDAPLLLTSLQNSGVPLEMPFEVRDGKMSLEATIPQKTLSDLGETLDKFGIQYTVERILQEVESDSVLTDRQQWLLNEAIERGYYDTPRRTTLVNLADDLNIAKSTCSEILHRAEGQVLKEYRRSNRGQRTEISVLSD</sequence>
<accession>M0JI60</accession>
<dbReference type="InterPro" id="IPR007050">
    <property type="entry name" value="HTH_bacterioopsin"/>
</dbReference>
<gene>
    <name evidence="4" type="ORF">C438_02852</name>
</gene>
<dbReference type="Proteomes" id="UP000011553">
    <property type="component" value="Unassembled WGS sequence"/>
</dbReference>
<evidence type="ECO:0000256" key="1">
    <source>
        <dbReference type="ARBA" id="ARBA00023015"/>
    </source>
</evidence>
<dbReference type="PANTHER" id="PTHR34236:SF1">
    <property type="entry name" value="DIMETHYL SULFOXIDE REDUCTASE TRANSCRIPTIONAL ACTIVATOR"/>
    <property type="match status" value="1"/>
</dbReference>
<evidence type="ECO:0000313" key="4">
    <source>
        <dbReference type="EMBL" id="EMA08023.1"/>
    </source>
</evidence>
<name>M0JI60_9EURY</name>
<comment type="caution">
    <text evidence="4">The sequence shown here is derived from an EMBL/GenBank/DDBJ whole genome shotgun (WGS) entry which is preliminary data.</text>
</comment>
<evidence type="ECO:0000259" key="3">
    <source>
        <dbReference type="Pfam" id="PF04967"/>
    </source>
</evidence>
<feature type="domain" description="HTH bat-type" evidence="3">
    <location>
        <begin position="150"/>
        <end position="201"/>
    </location>
</feature>
<protein>
    <submittedName>
        <fullName evidence="4">DNA binding protein</fullName>
    </submittedName>
</protein>
<keyword evidence="2" id="KW-0804">Transcription</keyword>
<evidence type="ECO:0000256" key="2">
    <source>
        <dbReference type="ARBA" id="ARBA00023163"/>
    </source>
</evidence>
<dbReference type="PATRIC" id="fig|662478.6.peg.527"/>
<dbReference type="Pfam" id="PF04967">
    <property type="entry name" value="HTH_10"/>
    <property type="match status" value="1"/>
</dbReference>
<dbReference type="AlphaFoldDB" id="M0JI60"/>
<keyword evidence="1" id="KW-0805">Transcription regulation</keyword>
<keyword evidence="5" id="KW-1185">Reference proteome</keyword>